<keyword evidence="6" id="KW-0378">Hydrolase</keyword>
<gene>
    <name evidence="8" type="ORF">AKG39_16060</name>
</gene>
<dbReference type="InterPro" id="IPR033913">
    <property type="entry name" value="MTH1175_dom"/>
</dbReference>
<comment type="subunit">
    <text evidence="6">Homodimer.</text>
</comment>
<evidence type="ECO:0000313" key="8">
    <source>
        <dbReference type="EMBL" id="KNZ40702.1"/>
    </source>
</evidence>
<keyword evidence="4 6" id="KW-0408">Iron</keyword>
<evidence type="ECO:0000256" key="4">
    <source>
        <dbReference type="ARBA" id="ARBA00023004"/>
    </source>
</evidence>
<dbReference type="Gene3D" id="3.30.420.130">
    <property type="entry name" value="Dinitrogenase iron-molybdenum cofactor biosynthesis domain"/>
    <property type="match status" value="1"/>
</dbReference>
<keyword evidence="5 6" id="KW-0411">Iron-sulfur</keyword>
<organism evidence="8 9">
    <name type="scientific">Acetobacterium bakii</name>
    <dbReference type="NCBI Taxonomy" id="52689"/>
    <lineage>
        <taxon>Bacteria</taxon>
        <taxon>Bacillati</taxon>
        <taxon>Bacillota</taxon>
        <taxon>Clostridia</taxon>
        <taxon>Eubacteriales</taxon>
        <taxon>Eubacteriaceae</taxon>
        <taxon>Acetobacterium</taxon>
    </lineage>
</organism>
<dbReference type="RefSeq" id="WP_050741424.1">
    <property type="nucleotide sequence ID" value="NZ_LGYO01000045.1"/>
</dbReference>
<dbReference type="OrthoDB" id="9809679at2"/>
<dbReference type="GO" id="GO:0140663">
    <property type="term" value="F:ATP-dependent FeS chaperone activity"/>
    <property type="evidence" value="ECO:0007669"/>
    <property type="project" value="InterPro"/>
</dbReference>
<dbReference type="STRING" id="52689.AKG39_16060"/>
<evidence type="ECO:0000256" key="6">
    <source>
        <dbReference type="HAMAP-Rule" id="MF_02040"/>
    </source>
</evidence>
<dbReference type="PANTHER" id="PTHR42961">
    <property type="entry name" value="IRON-SULFUR PROTEIN NUBPL"/>
    <property type="match status" value="1"/>
</dbReference>
<dbReference type="InterPro" id="IPR003731">
    <property type="entry name" value="Di-Nase_FeMo-co_biosynth"/>
</dbReference>
<evidence type="ECO:0000256" key="1">
    <source>
        <dbReference type="ARBA" id="ARBA00022723"/>
    </source>
</evidence>
<dbReference type="InterPro" id="IPR036105">
    <property type="entry name" value="DiNase_FeMo-co_biosyn_sf"/>
</dbReference>
<dbReference type="InterPro" id="IPR019591">
    <property type="entry name" value="Mrp/NBP35_ATP-bd"/>
</dbReference>
<evidence type="ECO:0000259" key="7">
    <source>
        <dbReference type="Pfam" id="PF02579"/>
    </source>
</evidence>
<name>A0A0L6TX89_9FIRM</name>
<dbReference type="CDD" id="cd02037">
    <property type="entry name" value="Mrp_NBP35"/>
    <property type="match status" value="1"/>
</dbReference>
<dbReference type="GO" id="GO:0005524">
    <property type="term" value="F:ATP binding"/>
    <property type="evidence" value="ECO:0007669"/>
    <property type="project" value="UniProtKB-UniRule"/>
</dbReference>
<keyword evidence="2 6" id="KW-0547">Nucleotide-binding</keyword>
<dbReference type="Gene3D" id="3.40.50.300">
    <property type="entry name" value="P-loop containing nucleotide triphosphate hydrolases"/>
    <property type="match status" value="1"/>
</dbReference>
<evidence type="ECO:0000256" key="5">
    <source>
        <dbReference type="ARBA" id="ARBA00023014"/>
    </source>
</evidence>
<protein>
    <recommendedName>
        <fullName evidence="6">Iron-sulfur cluster carrier protein</fullName>
    </recommendedName>
</protein>
<dbReference type="SUPFAM" id="SSF52540">
    <property type="entry name" value="P-loop containing nucleoside triphosphate hydrolases"/>
    <property type="match status" value="1"/>
</dbReference>
<reference evidence="9" key="1">
    <citation type="submission" date="2015-07" db="EMBL/GenBank/DDBJ databases">
        <title>Draft genome sequence of Acetobacterium bakii DSM 8293, a potential psychrophilic chemical producer through syngas fermentation.</title>
        <authorList>
            <person name="Song Y."/>
            <person name="Hwang S."/>
            <person name="Cho B.-K."/>
        </authorList>
    </citation>
    <scope>NUCLEOTIDE SEQUENCE [LARGE SCALE GENOMIC DNA]</scope>
    <source>
        <strain evidence="9">DSM 8239</strain>
    </source>
</reference>
<feature type="domain" description="Dinitrogenase iron-molybdenum cofactor biosynthesis" evidence="7">
    <location>
        <begin position="295"/>
        <end position="381"/>
    </location>
</feature>
<dbReference type="InterPro" id="IPR044304">
    <property type="entry name" value="NUBPL-like"/>
</dbReference>
<feature type="binding site" evidence="6">
    <location>
        <begin position="44"/>
        <end position="51"/>
    </location>
    <ligand>
        <name>ATP</name>
        <dbReference type="ChEBI" id="CHEBI:30616"/>
    </ligand>
</feature>
<dbReference type="InterPro" id="IPR033756">
    <property type="entry name" value="YlxH/NBP35"/>
</dbReference>
<dbReference type="PATRIC" id="fig|52689.4.peg.2743"/>
<keyword evidence="1 6" id="KW-0479">Metal-binding</keyword>
<dbReference type="GO" id="GO:0016887">
    <property type="term" value="F:ATP hydrolysis activity"/>
    <property type="evidence" value="ECO:0007669"/>
    <property type="project" value="UniProtKB-UniRule"/>
</dbReference>
<dbReference type="Pfam" id="PF10609">
    <property type="entry name" value="ParA"/>
    <property type="match status" value="1"/>
</dbReference>
<dbReference type="InterPro" id="IPR027417">
    <property type="entry name" value="P-loop_NTPase"/>
</dbReference>
<dbReference type="Proteomes" id="UP000036873">
    <property type="component" value="Unassembled WGS sequence"/>
</dbReference>
<dbReference type="NCBIfam" id="NF041136">
    <property type="entry name" value="MrpORP"/>
    <property type="match status" value="1"/>
</dbReference>
<dbReference type="EMBL" id="LGYO01000045">
    <property type="protein sequence ID" value="KNZ40702.1"/>
    <property type="molecule type" value="Genomic_DNA"/>
</dbReference>
<evidence type="ECO:0000313" key="9">
    <source>
        <dbReference type="Proteomes" id="UP000036873"/>
    </source>
</evidence>
<comment type="function">
    <text evidence="6">Binds and transfers iron-sulfur (Fe-S) clusters to target apoproteins. Can hydrolyze ATP.</text>
</comment>
<sequence length="404" mass="43913">MSENCTESCSSCSDDCEERKEPIDFSEKLNELSSVKKVIGIMSGKGGVGKSLVTSMLAVEMNRRGYRTAILDADITGPSIPKAFGLNEKAAGSELGLYPVASKTGIEIMSINFLLENETDPVVWRGPVIAGTVKQFWTEVIWKDIDYMFVDMPPGTGDVPLTVFQSLPVDGIIIVTSPQELVSMIVTKAVKMAEMMKIPIIGLVENMSYFKCLDCDKEHKLFGESHIEEIAKEHQLEVLARMPIDPKIAAACDKGMIELFDGNWLDNVANVLENEPKNSETNGEDKMKIAVASDNGLVSGHFGHCESFMMYDTVDGKIIKIEAVPNPGHKPGFLPVFLDEQGVNVIISGGMGGGAVDIFNEKNIEVITGATGKAEDLAKLYLMGELISTGSVCHEHQHSDECGE</sequence>
<dbReference type="GO" id="GO:0046872">
    <property type="term" value="F:metal ion binding"/>
    <property type="evidence" value="ECO:0007669"/>
    <property type="project" value="UniProtKB-KW"/>
</dbReference>
<proteinExistence type="inferred from homology"/>
<accession>A0A0L6TX89</accession>
<comment type="caution">
    <text evidence="8">The sequence shown here is derived from an EMBL/GenBank/DDBJ whole genome shotgun (WGS) entry which is preliminary data.</text>
</comment>
<dbReference type="HAMAP" id="MF_02040">
    <property type="entry name" value="Mrp_NBP35"/>
    <property type="match status" value="1"/>
</dbReference>
<dbReference type="AlphaFoldDB" id="A0A0L6TX89"/>
<evidence type="ECO:0000256" key="3">
    <source>
        <dbReference type="ARBA" id="ARBA00022840"/>
    </source>
</evidence>
<dbReference type="GO" id="GO:0051539">
    <property type="term" value="F:4 iron, 4 sulfur cluster binding"/>
    <property type="evidence" value="ECO:0007669"/>
    <property type="project" value="TreeGrafter"/>
</dbReference>
<evidence type="ECO:0000256" key="2">
    <source>
        <dbReference type="ARBA" id="ARBA00022741"/>
    </source>
</evidence>
<dbReference type="FunFam" id="3.40.50.300:FF:001119">
    <property type="entry name" value="Iron-sulfur cluster carrier protein"/>
    <property type="match status" value="1"/>
</dbReference>
<dbReference type="CDD" id="cd00851">
    <property type="entry name" value="MTH1175"/>
    <property type="match status" value="1"/>
</dbReference>
<dbReference type="SUPFAM" id="SSF53146">
    <property type="entry name" value="Nitrogenase accessory factor-like"/>
    <property type="match status" value="1"/>
</dbReference>
<dbReference type="GO" id="GO:0016226">
    <property type="term" value="P:iron-sulfur cluster assembly"/>
    <property type="evidence" value="ECO:0007669"/>
    <property type="project" value="InterPro"/>
</dbReference>
<keyword evidence="9" id="KW-1185">Reference proteome</keyword>
<keyword evidence="3 6" id="KW-0067">ATP-binding</keyword>
<comment type="similarity">
    <text evidence="6">Belongs to the Mrp/NBP35 ATP-binding proteins family.</text>
</comment>
<dbReference type="PANTHER" id="PTHR42961:SF2">
    <property type="entry name" value="IRON-SULFUR PROTEIN NUBPL"/>
    <property type="match status" value="1"/>
</dbReference>
<dbReference type="Pfam" id="PF02579">
    <property type="entry name" value="Nitro_FeMo-Co"/>
    <property type="match status" value="1"/>
</dbReference>